<dbReference type="Proteomes" id="UP000460272">
    <property type="component" value="Unassembled WGS sequence"/>
</dbReference>
<dbReference type="InterPro" id="IPR036366">
    <property type="entry name" value="PGBDSf"/>
</dbReference>
<keyword evidence="1" id="KW-0732">Signal</keyword>
<protein>
    <submittedName>
        <fullName evidence="3">Peptidoglycan-binding protein</fullName>
    </submittedName>
</protein>
<dbReference type="EMBL" id="RPFW01000001">
    <property type="protein sequence ID" value="TVZ07438.1"/>
    <property type="molecule type" value="Genomic_DNA"/>
</dbReference>
<reference evidence="3 4" key="1">
    <citation type="submission" date="2018-11" db="EMBL/GenBank/DDBJ databases">
        <title>Trebonia kvetii gen.nov., sp.nov., a novel acidophilic actinobacterium, and proposal of the new actinobacterial family Treboniaceae fam. nov.</title>
        <authorList>
            <person name="Rapoport D."/>
            <person name="Sagova-Mareckova M."/>
            <person name="Sedlacek I."/>
            <person name="Provaznik J."/>
            <person name="Kralova S."/>
            <person name="Pavlinic D."/>
            <person name="Benes V."/>
            <person name="Kopecky J."/>
        </authorList>
    </citation>
    <scope>NUCLEOTIDE SEQUENCE [LARGE SCALE GENOMIC DNA]</scope>
    <source>
        <strain evidence="3 4">15Tr583</strain>
    </source>
</reference>
<keyword evidence="4" id="KW-1185">Reference proteome</keyword>
<dbReference type="InterPro" id="IPR002477">
    <property type="entry name" value="Peptidoglycan-bd-like"/>
</dbReference>
<evidence type="ECO:0000259" key="2">
    <source>
        <dbReference type="Pfam" id="PF01471"/>
    </source>
</evidence>
<comment type="caution">
    <text evidence="3">The sequence shown here is derived from an EMBL/GenBank/DDBJ whole genome shotgun (WGS) entry which is preliminary data.</text>
</comment>
<name>A0A6P2C7Z1_9ACTN</name>
<accession>A0A6P2C7Z1</accession>
<dbReference type="InterPro" id="IPR036365">
    <property type="entry name" value="PGBD-like_sf"/>
</dbReference>
<proteinExistence type="predicted"/>
<evidence type="ECO:0000313" key="3">
    <source>
        <dbReference type="EMBL" id="TVZ07438.1"/>
    </source>
</evidence>
<dbReference type="OrthoDB" id="8210007at2"/>
<gene>
    <name evidence="3" type="ORF">EAS64_04305</name>
</gene>
<dbReference type="SUPFAM" id="SSF47090">
    <property type="entry name" value="PGBD-like"/>
    <property type="match status" value="2"/>
</dbReference>
<evidence type="ECO:0000313" key="4">
    <source>
        <dbReference type="Proteomes" id="UP000460272"/>
    </source>
</evidence>
<feature type="signal peptide" evidence="1">
    <location>
        <begin position="1"/>
        <end position="17"/>
    </location>
</feature>
<dbReference type="Pfam" id="PF01471">
    <property type="entry name" value="PG_binding_1"/>
    <property type="match status" value="2"/>
</dbReference>
<organism evidence="3 4">
    <name type="scientific">Trebonia kvetii</name>
    <dbReference type="NCBI Taxonomy" id="2480626"/>
    <lineage>
        <taxon>Bacteria</taxon>
        <taxon>Bacillati</taxon>
        <taxon>Actinomycetota</taxon>
        <taxon>Actinomycetes</taxon>
        <taxon>Streptosporangiales</taxon>
        <taxon>Treboniaceae</taxon>
        <taxon>Trebonia</taxon>
    </lineage>
</organism>
<dbReference type="Gene3D" id="1.10.101.10">
    <property type="entry name" value="PGBD-like superfamily/PGBD"/>
    <property type="match status" value="2"/>
</dbReference>
<feature type="domain" description="Peptidoglycan binding-like" evidence="2">
    <location>
        <begin position="125"/>
        <end position="189"/>
    </location>
</feature>
<sequence>MGAVALTAALAAGAAGAGAIAGVPAAGAVATPNATLLSAAVQIKGLQPWPVLRQGPNSTWPRVTVRSLQYLLNAHGAKLAVDGVFGPLTRNAVLASQRAHHLKATGVTDAATWRALIITVRKGSTGSAVRAVQDQVNFRNNKNGHTLNVDGIYGPKTQAAVRAFQQGVAFDVRGFPVDGITGPLTWQALVTETLSG</sequence>
<evidence type="ECO:0000256" key="1">
    <source>
        <dbReference type="SAM" id="SignalP"/>
    </source>
</evidence>
<dbReference type="AlphaFoldDB" id="A0A6P2C7Z1"/>
<feature type="domain" description="Peptidoglycan binding-like" evidence="2">
    <location>
        <begin position="65"/>
        <end position="116"/>
    </location>
</feature>
<feature type="chain" id="PRO_5039279460" evidence="1">
    <location>
        <begin position="18"/>
        <end position="196"/>
    </location>
</feature>